<feature type="compositionally biased region" description="Polar residues" evidence="1">
    <location>
        <begin position="215"/>
        <end position="237"/>
    </location>
</feature>
<reference evidence="2 3" key="1">
    <citation type="journal article" date="2014" name="PLoS Genet.">
        <title>Analysis of the Phlebiopsis gigantea genome, transcriptome and secretome provides insight into its pioneer colonization strategies of wood.</title>
        <authorList>
            <person name="Hori C."/>
            <person name="Ishida T."/>
            <person name="Igarashi K."/>
            <person name="Samejima M."/>
            <person name="Suzuki H."/>
            <person name="Master E."/>
            <person name="Ferreira P."/>
            <person name="Ruiz-Duenas F.J."/>
            <person name="Held B."/>
            <person name="Canessa P."/>
            <person name="Larrondo L.F."/>
            <person name="Schmoll M."/>
            <person name="Druzhinina I.S."/>
            <person name="Kubicek C.P."/>
            <person name="Gaskell J.A."/>
            <person name="Kersten P."/>
            <person name="St John F."/>
            <person name="Glasner J."/>
            <person name="Sabat G."/>
            <person name="Splinter BonDurant S."/>
            <person name="Syed K."/>
            <person name="Yadav J."/>
            <person name="Mgbeahuruike A.C."/>
            <person name="Kovalchuk A."/>
            <person name="Asiegbu F.O."/>
            <person name="Lackner G."/>
            <person name="Hoffmeister D."/>
            <person name="Rencoret J."/>
            <person name="Gutierrez A."/>
            <person name="Sun H."/>
            <person name="Lindquist E."/>
            <person name="Barry K."/>
            <person name="Riley R."/>
            <person name="Grigoriev I.V."/>
            <person name="Henrissat B."/>
            <person name="Kues U."/>
            <person name="Berka R.M."/>
            <person name="Martinez A.T."/>
            <person name="Covert S.F."/>
            <person name="Blanchette R.A."/>
            <person name="Cullen D."/>
        </authorList>
    </citation>
    <scope>NUCLEOTIDE SEQUENCE [LARGE SCALE GENOMIC DNA]</scope>
    <source>
        <strain evidence="2 3">11061_1 CR5-6</strain>
    </source>
</reference>
<dbReference type="HOGENOM" id="CLU_855582_0_0_1"/>
<evidence type="ECO:0000313" key="3">
    <source>
        <dbReference type="Proteomes" id="UP000053257"/>
    </source>
</evidence>
<dbReference type="Proteomes" id="UP000053257">
    <property type="component" value="Unassembled WGS sequence"/>
</dbReference>
<evidence type="ECO:0000313" key="2">
    <source>
        <dbReference type="EMBL" id="KIP03448.1"/>
    </source>
</evidence>
<name>A0A0C3PDP2_PHLG1</name>
<dbReference type="AlphaFoldDB" id="A0A0C3PDP2"/>
<keyword evidence="3" id="KW-1185">Reference proteome</keyword>
<organism evidence="2 3">
    <name type="scientific">Phlebiopsis gigantea (strain 11061_1 CR5-6)</name>
    <name type="common">White-rot fungus</name>
    <name type="synonym">Peniophora gigantea</name>
    <dbReference type="NCBI Taxonomy" id="745531"/>
    <lineage>
        <taxon>Eukaryota</taxon>
        <taxon>Fungi</taxon>
        <taxon>Dikarya</taxon>
        <taxon>Basidiomycota</taxon>
        <taxon>Agaricomycotina</taxon>
        <taxon>Agaricomycetes</taxon>
        <taxon>Polyporales</taxon>
        <taxon>Phanerochaetaceae</taxon>
        <taxon>Phlebiopsis</taxon>
    </lineage>
</organism>
<proteinExistence type="predicted"/>
<dbReference type="EMBL" id="KN840615">
    <property type="protein sequence ID" value="KIP03448.1"/>
    <property type="molecule type" value="Genomic_DNA"/>
</dbReference>
<accession>A0A0C3PDP2</accession>
<gene>
    <name evidence="2" type="ORF">PHLGIDRAFT_238192</name>
</gene>
<feature type="region of interest" description="Disordered" evidence="1">
    <location>
        <begin position="58"/>
        <end position="78"/>
    </location>
</feature>
<feature type="region of interest" description="Disordered" evidence="1">
    <location>
        <begin position="215"/>
        <end position="253"/>
    </location>
</feature>
<protein>
    <submittedName>
        <fullName evidence="2">Uncharacterized protein</fullName>
    </submittedName>
</protein>
<evidence type="ECO:0000256" key="1">
    <source>
        <dbReference type="SAM" id="MobiDB-lite"/>
    </source>
</evidence>
<sequence length="325" mass="35493">MKFVALSYLSIIQLERIRGEQCIRTTHPFNKISNSTAPWLYCRRSAITPAARREDARDYCSQRVGGTPSSRQPRGRSPGLVMEIQRVTSWNGKTGPLAEICRGERLRSPRSRYVCDPSREPSQCSVYARSASLVQLFLDPSTPREHTPTARGVPRKWYALAPSPRSALYSPVRIRCMCATQRSPDRGRYAPTTRLLARPAIRMLVRPAALASTHAPSSFAPHSTPHSSGPYSTQVTEPSLPPRSHCTDGRARRGPQGIKIQFNAPLGDDGCADAYIANTASTSRPSPDGGGLLPASCITASALVRRSIRAAALTHSLRTIEVPAP</sequence>